<dbReference type="GO" id="GO:1901135">
    <property type="term" value="P:carbohydrate derivative metabolic process"/>
    <property type="evidence" value="ECO:0007669"/>
    <property type="project" value="UniProtKB-ARBA"/>
</dbReference>
<evidence type="ECO:0000259" key="1">
    <source>
        <dbReference type="Pfam" id="PF00534"/>
    </source>
</evidence>
<dbReference type="InterPro" id="IPR028098">
    <property type="entry name" value="Glyco_trans_4-like_N"/>
</dbReference>
<dbReference type="Proteomes" id="UP001205843">
    <property type="component" value="Unassembled WGS sequence"/>
</dbReference>
<dbReference type="PANTHER" id="PTHR12526">
    <property type="entry name" value="GLYCOSYLTRANSFERASE"/>
    <property type="match status" value="1"/>
</dbReference>
<dbReference type="EMBL" id="JALJXV010000014">
    <property type="protein sequence ID" value="MCP1677146.1"/>
    <property type="molecule type" value="Genomic_DNA"/>
</dbReference>
<dbReference type="Pfam" id="PF13439">
    <property type="entry name" value="Glyco_transf_4"/>
    <property type="match status" value="1"/>
</dbReference>
<dbReference type="Pfam" id="PF00534">
    <property type="entry name" value="Glycos_transf_1"/>
    <property type="match status" value="1"/>
</dbReference>
<feature type="domain" description="Glycosyltransferase subfamily 4-like N-terminal" evidence="2">
    <location>
        <begin position="14"/>
        <end position="167"/>
    </location>
</feature>
<name>A0AAE3G7B6_9GAMM</name>
<comment type="caution">
    <text evidence="3">The sequence shown here is derived from an EMBL/GenBank/DDBJ whole genome shotgun (WGS) entry which is preliminary data.</text>
</comment>
<reference evidence="3" key="1">
    <citation type="submission" date="2022-03" db="EMBL/GenBank/DDBJ databases">
        <title>Genomic Encyclopedia of Type Strains, Phase III (KMG-III): the genomes of soil and plant-associated and newly described type strains.</title>
        <authorList>
            <person name="Whitman W."/>
        </authorList>
    </citation>
    <scope>NUCLEOTIDE SEQUENCE</scope>
    <source>
        <strain evidence="3">ANL 6-2</strain>
    </source>
</reference>
<dbReference type="CDD" id="cd03801">
    <property type="entry name" value="GT4_PimA-like"/>
    <property type="match status" value="1"/>
</dbReference>
<organism evidence="3 4">
    <name type="scientific">Natronocella acetinitrilica</name>
    <dbReference type="NCBI Taxonomy" id="414046"/>
    <lineage>
        <taxon>Bacteria</taxon>
        <taxon>Pseudomonadati</taxon>
        <taxon>Pseudomonadota</taxon>
        <taxon>Gammaproteobacteria</taxon>
        <taxon>Chromatiales</taxon>
        <taxon>Ectothiorhodospiraceae</taxon>
        <taxon>Natronocella</taxon>
    </lineage>
</organism>
<evidence type="ECO:0000259" key="2">
    <source>
        <dbReference type="Pfam" id="PF13439"/>
    </source>
</evidence>
<gene>
    <name evidence="3" type="ORF">J2T57_004320</name>
</gene>
<dbReference type="PANTHER" id="PTHR12526:SF638">
    <property type="entry name" value="SPORE COAT PROTEIN SA"/>
    <property type="match status" value="1"/>
</dbReference>
<evidence type="ECO:0000313" key="4">
    <source>
        <dbReference type="Proteomes" id="UP001205843"/>
    </source>
</evidence>
<protein>
    <submittedName>
        <fullName evidence="3">Glycosyltransferase involved in cell wall biosynthesis</fullName>
    </submittedName>
</protein>
<dbReference type="RefSeq" id="WP_253485316.1">
    <property type="nucleotide sequence ID" value="NZ_JALJXV010000014.1"/>
</dbReference>
<sequence>MSTAAIYCDCNSQGGVFSYTIRMLALFRSWGWKTLLISHTPRANGERETSAILCSHADQHVLVDSALSNDSQVNRIENILKRTRPDVFIPNYRKLPWAAAARASRRQAISVMGVCHSDHESYYTGGLMRYAPIISLYACPSRKTERELRARLPARHHAKIRYIPHYVERTTDGYAAFDPDRFTVVYHGRLREEQKHVSEIIEIANRVCAESESIHFKLIGDSQEGSLYSDLIARNGLTDRVSLLPPTDWAGIQQELANSQLSILTSEYEGFCYTAAEALSVGLPVFAYNCGDVISDFVKTKVNGFVAPWGDRELIADNIRTLANEPEHWRSLSAEALNTAQTVFDFHTVSQLYKEGIENVNSAIQPWPRLRPTYIPDRGKSLRSFIDKSGRRLSFWE</sequence>
<accession>A0AAE3G7B6</accession>
<dbReference type="InterPro" id="IPR001296">
    <property type="entry name" value="Glyco_trans_1"/>
</dbReference>
<dbReference type="SUPFAM" id="SSF53756">
    <property type="entry name" value="UDP-Glycosyltransferase/glycogen phosphorylase"/>
    <property type="match status" value="1"/>
</dbReference>
<evidence type="ECO:0000313" key="3">
    <source>
        <dbReference type="EMBL" id="MCP1677146.1"/>
    </source>
</evidence>
<proteinExistence type="predicted"/>
<keyword evidence="4" id="KW-1185">Reference proteome</keyword>
<feature type="domain" description="Glycosyl transferase family 1" evidence="1">
    <location>
        <begin position="177"/>
        <end position="336"/>
    </location>
</feature>
<dbReference type="Gene3D" id="3.40.50.2000">
    <property type="entry name" value="Glycogen Phosphorylase B"/>
    <property type="match status" value="2"/>
</dbReference>
<dbReference type="GO" id="GO:0016757">
    <property type="term" value="F:glycosyltransferase activity"/>
    <property type="evidence" value="ECO:0007669"/>
    <property type="project" value="InterPro"/>
</dbReference>
<dbReference type="AlphaFoldDB" id="A0AAE3G7B6"/>